<evidence type="ECO:0000313" key="3">
    <source>
        <dbReference type="Proteomes" id="UP000036923"/>
    </source>
</evidence>
<keyword evidence="3" id="KW-1185">Reference proteome</keyword>
<dbReference type="InterPro" id="IPR029063">
    <property type="entry name" value="SAM-dependent_MTases_sf"/>
</dbReference>
<keyword evidence="2" id="KW-0489">Methyltransferase</keyword>
<dbReference type="PANTHER" id="PTHR13369">
    <property type="match status" value="1"/>
</dbReference>
<feature type="domain" description="Methyltransferase" evidence="1">
    <location>
        <begin position="163"/>
        <end position="300"/>
    </location>
</feature>
<organism evidence="2 3">
    <name type="scientific">Pseudobacteroides cellulosolvens ATCC 35603 = DSM 2933</name>
    <dbReference type="NCBI Taxonomy" id="398512"/>
    <lineage>
        <taxon>Bacteria</taxon>
        <taxon>Bacillati</taxon>
        <taxon>Bacillota</taxon>
        <taxon>Clostridia</taxon>
        <taxon>Eubacteriales</taxon>
        <taxon>Oscillospiraceae</taxon>
        <taxon>Pseudobacteroides</taxon>
    </lineage>
</organism>
<dbReference type="Pfam" id="PF13679">
    <property type="entry name" value="Methyltransf_32"/>
    <property type="match status" value="1"/>
</dbReference>
<dbReference type="EMBL" id="LGTC01000001">
    <property type="protein sequence ID" value="KNY26623.1"/>
    <property type="molecule type" value="Genomic_DNA"/>
</dbReference>
<accession>A0A0L6JLI4</accession>
<proteinExistence type="predicted"/>
<dbReference type="CDD" id="cd02440">
    <property type="entry name" value="AdoMet_MTases"/>
    <property type="match status" value="1"/>
</dbReference>
<evidence type="ECO:0000259" key="1">
    <source>
        <dbReference type="Pfam" id="PF13679"/>
    </source>
</evidence>
<dbReference type="Gene3D" id="3.40.50.150">
    <property type="entry name" value="Vaccinia Virus protein VP39"/>
    <property type="match status" value="1"/>
</dbReference>
<dbReference type="OrthoDB" id="5502211at2"/>
<dbReference type="SUPFAM" id="SSF53335">
    <property type="entry name" value="S-adenosyl-L-methionine-dependent methyltransferases"/>
    <property type="match status" value="1"/>
</dbReference>
<dbReference type="PATRIC" id="fig|398512.5.peg.1966"/>
<protein>
    <submittedName>
        <fullName evidence="2">Methyltransferase domain containing protein</fullName>
    </submittedName>
</protein>
<comment type="caution">
    <text evidence="2">The sequence shown here is derived from an EMBL/GenBank/DDBJ whole genome shotgun (WGS) entry which is preliminary data.</text>
</comment>
<evidence type="ECO:0000313" key="2">
    <source>
        <dbReference type="EMBL" id="KNY26623.1"/>
    </source>
</evidence>
<dbReference type="RefSeq" id="WP_036938081.1">
    <property type="nucleotide sequence ID" value="NZ_JQKC01000006.1"/>
</dbReference>
<name>A0A0L6JLI4_9FIRM</name>
<dbReference type="AlphaFoldDB" id="A0A0L6JLI4"/>
<dbReference type="STRING" id="398512.Bccel_1888"/>
<dbReference type="PANTHER" id="PTHR13369:SF3">
    <property type="entry name" value="METHYLTRANSFERASE DOMAIN-CONTAINING PROTEIN"/>
    <property type="match status" value="1"/>
</dbReference>
<sequence length="397" mass="45309">MNKQSIGKLSLFLSGLEQRIKDRVDFFKGINVKFKSGTKEYQASISLENGKLKINFNGKTEIGEIEWLSARIAKFAENYETALVLYEERGTTIYIEADNKNVKMSVKETNAKENTDDEKNMYHNETSKIANRDYLVKIGQADDVLKEIGILSDNGKVKNDMIRKYNQIDHFIEILNGLLKRLSEKNETITVLDCGCGKSYLLFVLNYYITEVLKKKSYFIGIDYSETVINASRKMASNLGYNNMEFKIMDIGNYRPDHKINLAISLHACDTATDHAIGVAVNNDVEAVVMVPCCQKEILNQYTYEPFSQVLKHGILKARMADVLTDGIRALLLEGKGYKVSMLEYISPLETPKNLMLIAEKVQNENRKAMDEYRRLKEALGINPTLERVIYKGFETY</sequence>
<reference evidence="3" key="1">
    <citation type="submission" date="2015-07" db="EMBL/GenBank/DDBJ databases">
        <title>Near-Complete Genome Sequence of the Cellulolytic Bacterium Bacteroides (Pseudobacteroides) cellulosolvens ATCC 35603.</title>
        <authorList>
            <person name="Dassa B."/>
            <person name="Utturkar S.M."/>
            <person name="Klingeman D.M."/>
            <person name="Hurt R.A."/>
            <person name="Keller M."/>
            <person name="Xu J."/>
            <person name="Reddy Y.H.K."/>
            <person name="Borovok I."/>
            <person name="Grinberg I.R."/>
            <person name="Lamed R."/>
            <person name="Zhivin O."/>
            <person name="Bayer E.A."/>
            <person name="Brown S.D."/>
        </authorList>
    </citation>
    <scope>NUCLEOTIDE SEQUENCE [LARGE SCALE GENOMIC DNA]</scope>
    <source>
        <strain evidence="3">DSM 2933</strain>
    </source>
</reference>
<dbReference type="InterPro" id="IPR025714">
    <property type="entry name" value="Methyltranfer_dom"/>
</dbReference>
<dbReference type="Proteomes" id="UP000036923">
    <property type="component" value="Unassembled WGS sequence"/>
</dbReference>
<dbReference type="eggNOG" id="COG0500">
    <property type="taxonomic scope" value="Bacteria"/>
</dbReference>
<dbReference type="GO" id="GO:0005737">
    <property type="term" value="C:cytoplasm"/>
    <property type="evidence" value="ECO:0007669"/>
    <property type="project" value="TreeGrafter"/>
</dbReference>
<keyword evidence="2" id="KW-0808">Transferase</keyword>
<dbReference type="GO" id="GO:0008168">
    <property type="term" value="F:methyltransferase activity"/>
    <property type="evidence" value="ECO:0007669"/>
    <property type="project" value="UniProtKB-KW"/>
</dbReference>
<gene>
    <name evidence="2" type="ORF">Bccel_1888</name>
</gene>
<dbReference type="GO" id="GO:0032259">
    <property type="term" value="P:methylation"/>
    <property type="evidence" value="ECO:0007669"/>
    <property type="project" value="UniProtKB-KW"/>
</dbReference>